<evidence type="ECO:0000256" key="2">
    <source>
        <dbReference type="ARBA" id="ARBA00022527"/>
    </source>
</evidence>
<keyword evidence="10 13" id="KW-0472">Membrane</keyword>
<organism evidence="16 17">
    <name type="scientific">Castilleja foliolosa</name>
    <dbReference type="NCBI Taxonomy" id="1961234"/>
    <lineage>
        <taxon>Eukaryota</taxon>
        <taxon>Viridiplantae</taxon>
        <taxon>Streptophyta</taxon>
        <taxon>Embryophyta</taxon>
        <taxon>Tracheophyta</taxon>
        <taxon>Spermatophyta</taxon>
        <taxon>Magnoliopsida</taxon>
        <taxon>eudicotyledons</taxon>
        <taxon>Gunneridae</taxon>
        <taxon>Pentapetalae</taxon>
        <taxon>asterids</taxon>
        <taxon>lamiids</taxon>
        <taxon>Lamiales</taxon>
        <taxon>Orobanchaceae</taxon>
        <taxon>Pedicularideae</taxon>
        <taxon>Castillejinae</taxon>
        <taxon>Castilleja</taxon>
    </lineage>
</organism>
<dbReference type="GO" id="GO:0004674">
    <property type="term" value="F:protein serine/threonine kinase activity"/>
    <property type="evidence" value="ECO:0007669"/>
    <property type="project" value="UniProtKB-KW"/>
</dbReference>
<keyword evidence="4 13" id="KW-0812">Transmembrane</keyword>
<evidence type="ECO:0000256" key="10">
    <source>
        <dbReference type="ARBA" id="ARBA00023136"/>
    </source>
</evidence>
<evidence type="ECO:0000256" key="12">
    <source>
        <dbReference type="PROSITE-ProRule" id="PRU10141"/>
    </source>
</evidence>
<keyword evidence="6 12" id="KW-0547">Nucleotide-binding</keyword>
<evidence type="ECO:0000256" key="5">
    <source>
        <dbReference type="ARBA" id="ARBA00022729"/>
    </source>
</evidence>
<dbReference type="InterPro" id="IPR017441">
    <property type="entry name" value="Protein_kinase_ATP_BS"/>
</dbReference>
<evidence type="ECO:0000256" key="7">
    <source>
        <dbReference type="ARBA" id="ARBA00022777"/>
    </source>
</evidence>
<feature type="transmembrane region" description="Helical" evidence="13">
    <location>
        <begin position="235"/>
        <end position="257"/>
    </location>
</feature>
<protein>
    <recommendedName>
        <fullName evidence="15">Protein kinase domain-containing protein</fullName>
    </recommendedName>
</protein>
<evidence type="ECO:0000256" key="3">
    <source>
        <dbReference type="ARBA" id="ARBA00022679"/>
    </source>
</evidence>
<gene>
    <name evidence="16" type="ORF">CASFOL_024336</name>
</gene>
<feature type="chain" id="PRO_5044774294" description="Protein kinase domain-containing protein" evidence="14">
    <location>
        <begin position="21"/>
        <end position="617"/>
    </location>
</feature>
<evidence type="ECO:0000313" key="16">
    <source>
        <dbReference type="EMBL" id="KAL3631352.1"/>
    </source>
</evidence>
<reference evidence="17" key="1">
    <citation type="journal article" date="2024" name="IScience">
        <title>Strigolactones Initiate the Formation of Haustorium-like Structures in Castilleja.</title>
        <authorList>
            <person name="Buerger M."/>
            <person name="Peterson D."/>
            <person name="Chory J."/>
        </authorList>
    </citation>
    <scope>NUCLEOTIDE SEQUENCE [LARGE SCALE GENOMIC DNA]</scope>
</reference>
<evidence type="ECO:0000256" key="11">
    <source>
        <dbReference type="ARBA" id="ARBA00023180"/>
    </source>
</evidence>
<accession>A0ABD3CRY1</accession>
<dbReference type="InterPro" id="IPR008271">
    <property type="entry name" value="Ser/Thr_kinase_AS"/>
</dbReference>
<dbReference type="Gene3D" id="3.30.200.20">
    <property type="entry name" value="Phosphorylase Kinase, domain 1"/>
    <property type="match status" value="1"/>
</dbReference>
<evidence type="ECO:0000256" key="14">
    <source>
        <dbReference type="SAM" id="SignalP"/>
    </source>
</evidence>
<evidence type="ECO:0000256" key="8">
    <source>
        <dbReference type="ARBA" id="ARBA00022840"/>
    </source>
</evidence>
<dbReference type="PROSITE" id="PS00108">
    <property type="entry name" value="PROTEIN_KINASE_ST"/>
    <property type="match status" value="1"/>
</dbReference>
<dbReference type="Gene3D" id="1.10.510.10">
    <property type="entry name" value="Transferase(Phosphotransferase) domain 1"/>
    <property type="match status" value="1"/>
</dbReference>
<feature type="signal peptide" evidence="14">
    <location>
        <begin position="1"/>
        <end position="20"/>
    </location>
</feature>
<dbReference type="InterPro" id="IPR001245">
    <property type="entry name" value="Ser-Thr/Tyr_kinase_cat_dom"/>
</dbReference>
<dbReference type="PROSITE" id="PS00107">
    <property type="entry name" value="PROTEIN_KINASE_ATP"/>
    <property type="match status" value="1"/>
</dbReference>
<dbReference type="Proteomes" id="UP001632038">
    <property type="component" value="Unassembled WGS sequence"/>
</dbReference>
<dbReference type="AlphaFoldDB" id="A0ABD3CRY1"/>
<dbReference type="InterPro" id="IPR011009">
    <property type="entry name" value="Kinase-like_dom_sf"/>
</dbReference>
<keyword evidence="8 12" id="KW-0067">ATP-binding</keyword>
<comment type="caution">
    <text evidence="16">The sequence shown here is derived from an EMBL/GenBank/DDBJ whole genome shotgun (WGS) entry which is preliminary data.</text>
</comment>
<keyword evidence="5 14" id="KW-0732">Signal</keyword>
<dbReference type="SUPFAM" id="SSF56112">
    <property type="entry name" value="Protein kinase-like (PK-like)"/>
    <property type="match status" value="1"/>
</dbReference>
<dbReference type="SMART" id="SM00220">
    <property type="entry name" value="S_TKc"/>
    <property type="match status" value="1"/>
</dbReference>
<dbReference type="EMBL" id="JAVIJP010000032">
    <property type="protein sequence ID" value="KAL3631352.1"/>
    <property type="molecule type" value="Genomic_DNA"/>
</dbReference>
<sequence length="617" mass="69073">MTVTQNLILIFYLLHQLINSDSICPKSFKCGSLGTLEFPLSNQTGCGLFMVQNCDTQNPTIQFGADGYPYDFLANKSKKQVLVSDPYLRFHLSTHFCLGVRNLTLPPVGSPSVTIAVVPHITLFACINQTYNSDAMINTFRSYKYTNCSPWDVYYKNPATHVSVTEMPLDCTVLQVPINSTRNPNSSLPNLLSDQFIIEWNVTEDCYQCHSRGGQCLSNAMDQFQCDIGANKSRWVMIASTGFGVLLIIALSAYCIIWQRKRRIKAGHTVSKSLSFDQSSSDVEGESTYFGIPIFSYKELEVATNSFDRSKELGSGGYGTVYYGKLRDEREVAIKRLFENSIRRVEQFMNEIKILTCLRHKNLVSLYGCTSTNSRGLLLVYEYISNGTLAQHLHGLRAKEAPLSWPIRLSIAIETANALTYLHRSDVIHRDVKTCNILLDDNFCVKVADFGLSRLFPTDVTHISTAPQGTPGYVDPEYHQCYHLSDKSDVYSFGVVLAELISSKPAVDVNRPRDEINLANLAINRIQRRAFDQLIDPLLGYNHDDEVTGMITSVAELAFCCLQPDKDMRPSMSEAVDILRAIQGGDGKHEKVKGHYGNSEKIPSLLNNKNLLASPCY</sequence>
<keyword evidence="7" id="KW-0418">Kinase</keyword>
<proteinExistence type="predicted"/>
<feature type="domain" description="Protein kinase" evidence="15">
    <location>
        <begin position="307"/>
        <end position="592"/>
    </location>
</feature>
<keyword evidence="9 13" id="KW-1133">Transmembrane helix</keyword>
<dbReference type="FunFam" id="1.10.510.10:FF:000161">
    <property type="entry name" value="Wall-associated receptor kinase-like 20"/>
    <property type="match status" value="1"/>
</dbReference>
<keyword evidence="3" id="KW-0808">Transferase</keyword>
<dbReference type="PROSITE" id="PS50011">
    <property type="entry name" value="PROTEIN_KINASE_DOM"/>
    <property type="match status" value="1"/>
</dbReference>
<dbReference type="PANTHER" id="PTHR46008:SF2">
    <property type="entry name" value="LEAF RUST 10 DISEASE-RESISTANCE LOCUS RECEPTOR-LIKE PROTEIN KINASE-LIKE 1.4"/>
    <property type="match status" value="1"/>
</dbReference>
<comment type="subcellular location">
    <subcellularLocation>
        <location evidence="1">Membrane</location>
        <topology evidence="1">Single-pass membrane protein</topology>
    </subcellularLocation>
</comment>
<dbReference type="GO" id="GO:0005886">
    <property type="term" value="C:plasma membrane"/>
    <property type="evidence" value="ECO:0007669"/>
    <property type="project" value="UniProtKB-ARBA"/>
</dbReference>
<keyword evidence="2" id="KW-0723">Serine/threonine-protein kinase</keyword>
<evidence type="ECO:0000256" key="6">
    <source>
        <dbReference type="ARBA" id="ARBA00022741"/>
    </source>
</evidence>
<dbReference type="Pfam" id="PF07714">
    <property type="entry name" value="PK_Tyr_Ser-Thr"/>
    <property type="match status" value="1"/>
</dbReference>
<feature type="binding site" evidence="12">
    <location>
        <position position="335"/>
    </location>
    <ligand>
        <name>ATP</name>
        <dbReference type="ChEBI" id="CHEBI:30616"/>
    </ligand>
</feature>
<keyword evidence="17" id="KW-1185">Reference proteome</keyword>
<evidence type="ECO:0000256" key="9">
    <source>
        <dbReference type="ARBA" id="ARBA00022989"/>
    </source>
</evidence>
<evidence type="ECO:0000256" key="4">
    <source>
        <dbReference type="ARBA" id="ARBA00022692"/>
    </source>
</evidence>
<keyword evidence="11" id="KW-0325">Glycoprotein</keyword>
<dbReference type="GO" id="GO:0005524">
    <property type="term" value="F:ATP binding"/>
    <property type="evidence" value="ECO:0007669"/>
    <property type="project" value="UniProtKB-UniRule"/>
</dbReference>
<evidence type="ECO:0000259" key="15">
    <source>
        <dbReference type="PROSITE" id="PS50011"/>
    </source>
</evidence>
<name>A0ABD3CRY1_9LAMI</name>
<evidence type="ECO:0000313" key="17">
    <source>
        <dbReference type="Proteomes" id="UP001632038"/>
    </source>
</evidence>
<dbReference type="PANTHER" id="PTHR46008">
    <property type="entry name" value="LEAF RUST 10 DISEASE-RESISTANCE LOCUS RECEPTOR-LIKE PROTEIN KINASE-LIKE 1.4"/>
    <property type="match status" value="1"/>
</dbReference>
<evidence type="ECO:0000256" key="1">
    <source>
        <dbReference type="ARBA" id="ARBA00004167"/>
    </source>
</evidence>
<evidence type="ECO:0000256" key="13">
    <source>
        <dbReference type="SAM" id="Phobius"/>
    </source>
</evidence>
<dbReference type="InterPro" id="IPR000719">
    <property type="entry name" value="Prot_kinase_dom"/>
</dbReference>